<evidence type="ECO:0000313" key="2">
    <source>
        <dbReference type="EMBL" id="OON78385.1"/>
    </source>
</evidence>
<feature type="compositionally biased region" description="Basic residues" evidence="1">
    <location>
        <begin position="54"/>
        <end position="71"/>
    </location>
</feature>
<gene>
    <name evidence="2" type="ORF">B1H18_16490</name>
</gene>
<evidence type="ECO:0000256" key="1">
    <source>
        <dbReference type="SAM" id="MobiDB-lite"/>
    </source>
</evidence>
<accession>A0A1V4A874</accession>
<protein>
    <submittedName>
        <fullName evidence="2">Uncharacterized protein</fullName>
    </submittedName>
</protein>
<feature type="region of interest" description="Disordered" evidence="1">
    <location>
        <begin position="46"/>
        <end position="71"/>
    </location>
</feature>
<dbReference type="Proteomes" id="UP000190539">
    <property type="component" value="Unassembled WGS sequence"/>
</dbReference>
<organism evidence="2 3">
    <name type="scientific">Streptomyces tsukubensis</name>
    <dbReference type="NCBI Taxonomy" id="83656"/>
    <lineage>
        <taxon>Bacteria</taxon>
        <taxon>Bacillati</taxon>
        <taxon>Actinomycetota</taxon>
        <taxon>Actinomycetes</taxon>
        <taxon>Kitasatosporales</taxon>
        <taxon>Streptomycetaceae</taxon>
        <taxon>Streptomyces</taxon>
    </lineage>
</organism>
<sequence>MTSGRRTDTPSALVLGFDPHAVPGTDGDAMRALLDKELDRFGEHVIEAGPGSLLHRRHTRDTRRGAHAPHP</sequence>
<name>A0A1V4A874_9ACTN</name>
<dbReference type="OrthoDB" id="1495085at2"/>
<evidence type="ECO:0000313" key="3">
    <source>
        <dbReference type="Proteomes" id="UP000190539"/>
    </source>
</evidence>
<keyword evidence="3" id="KW-1185">Reference proteome</keyword>
<dbReference type="RefSeq" id="WP_077968888.1">
    <property type="nucleotide sequence ID" value="NZ_CP045178.1"/>
</dbReference>
<reference evidence="2 3" key="1">
    <citation type="submission" date="2017-02" db="EMBL/GenBank/DDBJ databases">
        <title>Draft Genome Sequence of Streptomyces tsukubaensis F601, a Producer of the immunosuppressant tacrolimus FK506.</title>
        <authorList>
            <person name="Zong G."/>
            <person name="Zhong C."/>
            <person name="Fu J."/>
            <person name="Qin R."/>
            <person name="Cao G."/>
        </authorList>
    </citation>
    <scope>NUCLEOTIDE SEQUENCE [LARGE SCALE GENOMIC DNA]</scope>
    <source>
        <strain evidence="2 3">F601</strain>
    </source>
</reference>
<dbReference type="EMBL" id="MVFC01000012">
    <property type="protein sequence ID" value="OON78385.1"/>
    <property type="molecule type" value="Genomic_DNA"/>
</dbReference>
<proteinExistence type="predicted"/>
<dbReference type="AlphaFoldDB" id="A0A1V4A874"/>
<comment type="caution">
    <text evidence="2">The sequence shown here is derived from an EMBL/GenBank/DDBJ whole genome shotgun (WGS) entry which is preliminary data.</text>
</comment>